<comment type="caution">
    <text evidence="2">The sequence shown here is derived from an EMBL/GenBank/DDBJ whole genome shotgun (WGS) entry which is preliminary data.</text>
</comment>
<evidence type="ECO:0000313" key="2">
    <source>
        <dbReference type="EMBL" id="KAJ3435601.1"/>
    </source>
</evidence>
<name>A0AAV7Z0H9_9EUKA</name>
<proteinExistence type="predicted"/>
<reference evidence="2" key="1">
    <citation type="submission" date="2022-08" db="EMBL/GenBank/DDBJ databases">
        <title>Novel sulphate-reducing endosymbionts in the free-living metamonad Anaeramoeba.</title>
        <authorList>
            <person name="Jerlstrom-Hultqvist J."/>
            <person name="Cepicka I."/>
            <person name="Gallot-Lavallee L."/>
            <person name="Salas-Leiva D."/>
            <person name="Curtis B.A."/>
            <person name="Zahonova K."/>
            <person name="Pipaliya S."/>
            <person name="Dacks J."/>
            <person name="Roger A.J."/>
        </authorList>
    </citation>
    <scope>NUCLEOTIDE SEQUENCE</scope>
    <source>
        <strain evidence="2">Busselton2</strain>
    </source>
</reference>
<protein>
    <submittedName>
        <fullName evidence="2">Uncharacterized protein</fullName>
    </submittedName>
</protein>
<sequence length="137" mass="15958">MRTFKRYPLPKSPLRNEINVQTFNPQAYKKLPTSKIELLQMLMQRYLGLILKKRNSKFLSTLFLFIIAIFFIFAFVSMSLCFSRAHNKASITNSSLLNQNILSDDLREQIVVQSLISITSDVKEAKYLTQTNENFIE</sequence>
<keyword evidence="1" id="KW-1133">Transmembrane helix</keyword>
<organism evidence="2 3">
    <name type="scientific">Anaeramoeba flamelloides</name>
    <dbReference type="NCBI Taxonomy" id="1746091"/>
    <lineage>
        <taxon>Eukaryota</taxon>
        <taxon>Metamonada</taxon>
        <taxon>Anaeramoebidae</taxon>
        <taxon>Anaeramoeba</taxon>
    </lineage>
</organism>
<gene>
    <name evidence="2" type="ORF">M0812_19342</name>
</gene>
<dbReference type="EMBL" id="JANTQA010000038">
    <property type="protein sequence ID" value="KAJ3435601.1"/>
    <property type="molecule type" value="Genomic_DNA"/>
</dbReference>
<accession>A0AAV7Z0H9</accession>
<dbReference type="Proteomes" id="UP001146793">
    <property type="component" value="Unassembled WGS sequence"/>
</dbReference>
<evidence type="ECO:0000313" key="3">
    <source>
        <dbReference type="Proteomes" id="UP001146793"/>
    </source>
</evidence>
<dbReference type="AlphaFoldDB" id="A0AAV7Z0H9"/>
<keyword evidence="1" id="KW-0472">Membrane</keyword>
<evidence type="ECO:0000256" key="1">
    <source>
        <dbReference type="SAM" id="Phobius"/>
    </source>
</evidence>
<feature type="transmembrane region" description="Helical" evidence="1">
    <location>
        <begin position="58"/>
        <end position="80"/>
    </location>
</feature>
<keyword evidence="1" id="KW-0812">Transmembrane</keyword>